<feature type="compositionally biased region" description="Basic and acidic residues" evidence="16">
    <location>
        <begin position="657"/>
        <end position="669"/>
    </location>
</feature>
<dbReference type="PANTHER" id="PTHR23076">
    <property type="entry name" value="METALLOPROTEASE M41 FTSH"/>
    <property type="match status" value="1"/>
</dbReference>
<gene>
    <name evidence="14" type="primary">ftsH</name>
    <name evidence="18" type="ORF">BGX16_2694</name>
</gene>
<dbReference type="Pfam" id="PF00004">
    <property type="entry name" value="AAA"/>
    <property type="match status" value="1"/>
</dbReference>
<evidence type="ECO:0000256" key="13">
    <source>
        <dbReference type="ARBA" id="ARBA00061570"/>
    </source>
</evidence>
<dbReference type="RefSeq" id="WP_277352374.1">
    <property type="nucleotide sequence ID" value="NZ_PGEX01000001.1"/>
</dbReference>
<evidence type="ECO:0000256" key="15">
    <source>
        <dbReference type="RuleBase" id="RU003651"/>
    </source>
</evidence>
<feature type="transmembrane region" description="Helical" evidence="14">
    <location>
        <begin position="140"/>
        <end position="161"/>
    </location>
</feature>
<dbReference type="GO" id="GO:0005524">
    <property type="term" value="F:ATP binding"/>
    <property type="evidence" value="ECO:0007669"/>
    <property type="project" value="UniProtKB-UniRule"/>
</dbReference>
<evidence type="ECO:0000256" key="1">
    <source>
        <dbReference type="ARBA" id="ARBA00004370"/>
    </source>
</evidence>
<dbReference type="InterPro" id="IPR005936">
    <property type="entry name" value="FtsH"/>
</dbReference>
<keyword evidence="19" id="KW-1185">Reference proteome</keyword>
<sequence length="699" mass="77461">MSNKPKAPSAFHNRNFFLIATMLLMVLFFMRLYNDDTSLDLTRTDFFAMMNDSTTEIKSLKLQRTLDGIMVEGTRAMNAEEMAEEAQQQGLLSKLARRSTNSNHTVAFTSHVLDLTSDQIDAWEQNKGIKVRVQHETTSWIDRIFAFLPAILLIAFFWYMMARQTGGSKGGMGMFSFGKSKARQLNESGKTKTTFKDVAGCDEAKADLEEIVQFLKDPKKFSNLGGRIPKGALLVGPPGTGKTLLARAVAGEAGVPFFSMSGSDFVEMFVGVGAARVRDLFEMGKKNAPCILFIDEIDAVGRQRGAGLGGGHDEREQTLNQLLVEMDGFNANEGVILIAATNRPDVLDKALLRPGRFDRQITVGLPDLKGREEILRVHLKKRKVPLADDVNVKDIARGTPGLAGADLENLINEAALLAARFDNKKVTKEDFEEARDKLAMGAERRTLLMSDEEKRHTAFHEAGHALMTLLCKHADPLHKITIIPRGRALGVTMSLPEMDRVSMSKEAAEENIMILMSGRLAELICFNHLSTGASNDIARATELARRMVTEWGFDETIGPLCYTRNDGEIFLGREISKPKEMSEKMAEAIDGAINSLVKSLSEKAKALLIENREKLDLLGTALFENEVLDREEIDRVIAGEKLESTKKSRTYLFQEMMAKKREEEKKAEEPPPDPGRPTPVPTQVVPETPVANKAEGEKA</sequence>
<feature type="compositionally biased region" description="Low complexity" evidence="16">
    <location>
        <begin position="681"/>
        <end position="690"/>
    </location>
</feature>
<dbReference type="Gene3D" id="3.40.50.300">
    <property type="entry name" value="P-loop containing nucleotide triphosphate hydrolases"/>
    <property type="match status" value="1"/>
</dbReference>
<comment type="similarity">
    <text evidence="13 14">In the central section; belongs to the AAA ATPase family.</text>
</comment>
<dbReference type="FunFam" id="1.10.8.60:FF:000001">
    <property type="entry name" value="ATP-dependent zinc metalloprotease FtsH"/>
    <property type="match status" value="1"/>
</dbReference>
<dbReference type="PROSITE" id="PS00674">
    <property type="entry name" value="AAA"/>
    <property type="match status" value="1"/>
</dbReference>
<evidence type="ECO:0000256" key="9">
    <source>
        <dbReference type="ARBA" id="ARBA00022840"/>
    </source>
</evidence>
<dbReference type="InterPro" id="IPR000642">
    <property type="entry name" value="Peptidase_M41"/>
</dbReference>
<evidence type="ECO:0000256" key="8">
    <source>
        <dbReference type="ARBA" id="ARBA00022833"/>
    </source>
</evidence>
<dbReference type="InterPro" id="IPR003960">
    <property type="entry name" value="ATPase_AAA_CS"/>
</dbReference>
<keyword evidence="10 14" id="KW-1133">Transmembrane helix</keyword>
<dbReference type="HAMAP" id="MF_01458">
    <property type="entry name" value="FtsH"/>
    <property type="match status" value="1"/>
</dbReference>
<dbReference type="Pfam" id="PF17862">
    <property type="entry name" value="AAA_lid_3"/>
    <property type="match status" value="1"/>
</dbReference>
<dbReference type="FunFam" id="1.20.58.760:FF:000001">
    <property type="entry name" value="ATP-dependent zinc metalloprotease FtsH"/>
    <property type="match status" value="1"/>
</dbReference>
<dbReference type="SMART" id="SM00382">
    <property type="entry name" value="AAA"/>
    <property type="match status" value="1"/>
</dbReference>
<evidence type="ECO:0000256" key="14">
    <source>
        <dbReference type="HAMAP-Rule" id="MF_01458"/>
    </source>
</evidence>
<dbReference type="InterPro" id="IPR003593">
    <property type="entry name" value="AAA+_ATPase"/>
</dbReference>
<feature type="region of interest" description="Disordered" evidence="16">
    <location>
        <begin position="656"/>
        <end position="699"/>
    </location>
</feature>
<dbReference type="FunFam" id="3.40.50.300:FF:000001">
    <property type="entry name" value="ATP-dependent zinc metalloprotease FtsH"/>
    <property type="match status" value="1"/>
</dbReference>
<keyword evidence="14" id="KW-1003">Cell membrane</keyword>
<evidence type="ECO:0000256" key="5">
    <source>
        <dbReference type="ARBA" id="ARBA00022723"/>
    </source>
</evidence>
<evidence type="ECO:0000256" key="10">
    <source>
        <dbReference type="ARBA" id="ARBA00022989"/>
    </source>
</evidence>
<dbReference type="GO" id="GO:0008270">
    <property type="term" value="F:zinc ion binding"/>
    <property type="evidence" value="ECO:0007669"/>
    <property type="project" value="UniProtKB-UniRule"/>
</dbReference>
<dbReference type="GO" id="GO:0030163">
    <property type="term" value="P:protein catabolic process"/>
    <property type="evidence" value="ECO:0007669"/>
    <property type="project" value="UniProtKB-UniRule"/>
</dbReference>
<keyword evidence="11 14" id="KW-0482">Metalloprotease</keyword>
<evidence type="ECO:0000256" key="11">
    <source>
        <dbReference type="ARBA" id="ARBA00023049"/>
    </source>
</evidence>
<comment type="function">
    <text evidence="14">Acts as a processive, ATP-dependent zinc metallopeptidase for both cytoplasmic and membrane proteins. Plays a role in the quality control of integral membrane proteins.</text>
</comment>
<dbReference type="SUPFAM" id="SSF52540">
    <property type="entry name" value="P-loop containing nucleoside triphosphate hydrolases"/>
    <property type="match status" value="1"/>
</dbReference>
<evidence type="ECO:0000256" key="3">
    <source>
        <dbReference type="ARBA" id="ARBA00022670"/>
    </source>
</evidence>
<keyword evidence="9 14" id="KW-0067">ATP-binding</keyword>
<keyword evidence="4 14" id="KW-0812">Transmembrane</keyword>
<feature type="binding site" evidence="14">
    <location>
        <position position="536"/>
    </location>
    <ligand>
        <name>Zn(2+)</name>
        <dbReference type="ChEBI" id="CHEBI:29105"/>
        <note>catalytic</note>
    </ligand>
</feature>
<dbReference type="InterPro" id="IPR041569">
    <property type="entry name" value="AAA_lid_3"/>
</dbReference>
<evidence type="ECO:0000256" key="7">
    <source>
        <dbReference type="ARBA" id="ARBA00022801"/>
    </source>
</evidence>
<protein>
    <recommendedName>
        <fullName evidence="14">ATP-dependent zinc metalloprotease FtsH</fullName>
        <ecNumber evidence="14">3.4.24.-</ecNumber>
    </recommendedName>
</protein>
<comment type="caution">
    <text evidence="18">The sequence shown here is derived from an EMBL/GenBank/DDBJ whole genome shotgun (WGS) entry which is preliminary data.</text>
</comment>
<dbReference type="GO" id="GO:0006508">
    <property type="term" value="P:proteolysis"/>
    <property type="evidence" value="ECO:0007669"/>
    <property type="project" value="UniProtKB-KW"/>
</dbReference>
<dbReference type="Gene3D" id="1.20.58.760">
    <property type="entry name" value="Peptidase M41"/>
    <property type="match status" value="1"/>
</dbReference>
<feature type="transmembrane region" description="Helical" evidence="14">
    <location>
        <begin position="15"/>
        <end position="33"/>
    </location>
</feature>
<keyword evidence="8 14" id="KW-0862">Zinc</keyword>
<reference evidence="18 19" key="1">
    <citation type="submission" date="2017-11" db="EMBL/GenBank/DDBJ databases">
        <title>Animal gut microbial communities from fecal samples from Wisconsin, USA.</title>
        <authorList>
            <person name="Neumann A."/>
        </authorList>
    </citation>
    <scope>NUCLEOTIDE SEQUENCE [LARGE SCALE GENOMIC DNA]</scope>
    <source>
        <strain evidence="18 19">UWS3</strain>
    </source>
</reference>
<dbReference type="Pfam" id="PF01434">
    <property type="entry name" value="Peptidase_M41"/>
    <property type="match status" value="1"/>
</dbReference>
<evidence type="ECO:0000313" key="19">
    <source>
        <dbReference type="Proteomes" id="UP000231134"/>
    </source>
</evidence>
<dbReference type="InterPro" id="IPR003959">
    <property type="entry name" value="ATPase_AAA_core"/>
</dbReference>
<dbReference type="SUPFAM" id="SSF140990">
    <property type="entry name" value="FtsH protease domain-like"/>
    <property type="match status" value="1"/>
</dbReference>
<dbReference type="Proteomes" id="UP000231134">
    <property type="component" value="Unassembled WGS sequence"/>
</dbReference>
<dbReference type="CDD" id="cd19501">
    <property type="entry name" value="RecA-like_FtsH"/>
    <property type="match status" value="1"/>
</dbReference>
<keyword evidence="3 14" id="KW-0645">Protease</keyword>
<evidence type="ECO:0000256" key="12">
    <source>
        <dbReference type="ARBA" id="ARBA00023136"/>
    </source>
</evidence>
<dbReference type="GO" id="GO:0016887">
    <property type="term" value="F:ATP hydrolysis activity"/>
    <property type="evidence" value="ECO:0007669"/>
    <property type="project" value="UniProtKB-UniRule"/>
</dbReference>
<keyword evidence="5 14" id="KW-0479">Metal-binding</keyword>
<comment type="cofactor">
    <cofactor evidence="14">
        <name>Zn(2+)</name>
        <dbReference type="ChEBI" id="CHEBI:29105"/>
    </cofactor>
    <text evidence="14">Binds 1 zinc ion per subunit.</text>
</comment>
<evidence type="ECO:0000256" key="4">
    <source>
        <dbReference type="ARBA" id="ARBA00022692"/>
    </source>
</evidence>
<dbReference type="PANTHER" id="PTHR23076:SF97">
    <property type="entry name" value="ATP-DEPENDENT ZINC METALLOPROTEASE YME1L1"/>
    <property type="match status" value="1"/>
</dbReference>
<dbReference type="EC" id="3.4.24.-" evidence="14"/>
<keyword evidence="12 14" id="KW-0472">Membrane</keyword>
<feature type="binding site" evidence="14">
    <location>
        <position position="460"/>
    </location>
    <ligand>
        <name>Zn(2+)</name>
        <dbReference type="ChEBI" id="CHEBI:29105"/>
        <note>catalytic</note>
    </ligand>
</feature>
<dbReference type="Gene3D" id="1.10.8.60">
    <property type="match status" value="1"/>
</dbReference>
<feature type="binding site" evidence="14">
    <location>
        <position position="464"/>
    </location>
    <ligand>
        <name>Zn(2+)</name>
        <dbReference type="ChEBI" id="CHEBI:29105"/>
        <note>catalytic</note>
    </ligand>
</feature>
<dbReference type="NCBIfam" id="TIGR01241">
    <property type="entry name" value="FtsH_fam"/>
    <property type="match status" value="1"/>
</dbReference>
<feature type="domain" description="AAA+ ATPase" evidence="17">
    <location>
        <begin position="228"/>
        <end position="367"/>
    </location>
</feature>
<comment type="subcellular location">
    <subcellularLocation>
        <location evidence="14">Cell membrane</location>
        <topology evidence="14">Multi-pass membrane protein</topology>
        <orientation evidence="14">Cytoplasmic side</orientation>
    </subcellularLocation>
    <subcellularLocation>
        <location evidence="1">Membrane</location>
    </subcellularLocation>
</comment>
<dbReference type="AlphaFoldDB" id="A0A2M9AAM0"/>
<organism evidence="18 19">
    <name type="scientific">Hallerella succinigenes</name>
    <dbReference type="NCBI Taxonomy" id="1896222"/>
    <lineage>
        <taxon>Bacteria</taxon>
        <taxon>Pseudomonadati</taxon>
        <taxon>Fibrobacterota</taxon>
        <taxon>Fibrobacteria</taxon>
        <taxon>Fibrobacterales</taxon>
        <taxon>Fibrobacteraceae</taxon>
        <taxon>Hallerella</taxon>
    </lineage>
</organism>
<comment type="similarity">
    <text evidence="15">Belongs to the AAA ATPase family.</text>
</comment>
<dbReference type="EMBL" id="PGEX01000001">
    <property type="protein sequence ID" value="PJJ42653.1"/>
    <property type="molecule type" value="Genomic_DNA"/>
</dbReference>
<accession>A0A2M9AAM0</accession>
<evidence type="ECO:0000256" key="16">
    <source>
        <dbReference type="SAM" id="MobiDB-lite"/>
    </source>
</evidence>
<evidence type="ECO:0000256" key="2">
    <source>
        <dbReference type="ARBA" id="ARBA00010044"/>
    </source>
</evidence>
<proteinExistence type="inferred from homology"/>
<comment type="similarity">
    <text evidence="2 14">In the C-terminal section; belongs to the peptidase M41 family.</text>
</comment>
<dbReference type="GO" id="GO:0005886">
    <property type="term" value="C:plasma membrane"/>
    <property type="evidence" value="ECO:0007669"/>
    <property type="project" value="UniProtKB-SubCell"/>
</dbReference>
<evidence type="ECO:0000313" key="18">
    <source>
        <dbReference type="EMBL" id="PJJ42653.1"/>
    </source>
</evidence>
<name>A0A2M9AAM0_9BACT</name>
<keyword evidence="6 14" id="KW-0547">Nucleotide-binding</keyword>
<keyword evidence="7 14" id="KW-0378">Hydrolase</keyword>
<dbReference type="GO" id="GO:0004176">
    <property type="term" value="F:ATP-dependent peptidase activity"/>
    <property type="evidence" value="ECO:0007669"/>
    <property type="project" value="InterPro"/>
</dbReference>
<dbReference type="GO" id="GO:0004222">
    <property type="term" value="F:metalloendopeptidase activity"/>
    <property type="evidence" value="ECO:0007669"/>
    <property type="project" value="InterPro"/>
</dbReference>
<evidence type="ECO:0000256" key="6">
    <source>
        <dbReference type="ARBA" id="ARBA00022741"/>
    </source>
</evidence>
<comment type="subunit">
    <text evidence="14">Homohexamer.</text>
</comment>
<feature type="active site" evidence="14">
    <location>
        <position position="461"/>
    </location>
</feature>
<feature type="binding site" evidence="14">
    <location>
        <begin position="236"/>
        <end position="243"/>
    </location>
    <ligand>
        <name>ATP</name>
        <dbReference type="ChEBI" id="CHEBI:30616"/>
    </ligand>
</feature>
<evidence type="ECO:0000259" key="17">
    <source>
        <dbReference type="SMART" id="SM00382"/>
    </source>
</evidence>
<dbReference type="InterPro" id="IPR037219">
    <property type="entry name" value="Peptidase_M41-like"/>
</dbReference>
<dbReference type="InterPro" id="IPR027417">
    <property type="entry name" value="P-loop_NTPase"/>
</dbReference>